<dbReference type="STRING" id="1237149.C900_04755"/>
<dbReference type="Pfam" id="PF00425">
    <property type="entry name" value="Chorismate_bind"/>
    <property type="match status" value="1"/>
</dbReference>
<dbReference type="EMBL" id="AMZN01000007">
    <property type="protein sequence ID" value="ELR73244.1"/>
    <property type="molecule type" value="Genomic_DNA"/>
</dbReference>
<dbReference type="SUPFAM" id="SSF56322">
    <property type="entry name" value="ADC synthase"/>
    <property type="match status" value="1"/>
</dbReference>
<comment type="catalytic activity">
    <reaction evidence="1">
        <text>chorismate = isochorismate</text>
        <dbReference type="Rhea" id="RHEA:18985"/>
        <dbReference type="ChEBI" id="CHEBI:29748"/>
        <dbReference type="ChEBI" id="CHEBI:29780"/>
        <dbReference type="EC" id="5.4.4.2"/>
    </reaction>
</comment>
<evidence type="ECO:0000313" key="7">
    <source>
        <dbReference type="EMBL" id="ELR73244.1"/>
    </source>
</evidence>
<dbReference type="EC" id="5.4.4.2" evidence="3"/>
<gene>
    <name evidence="7" type="ORF">C900_04755</name>
</gene>
<evidence type="ECO:0000256" key="5">
    <source>
        <dbReference type="ARBA" id="ARBA00041564"/>
    </source>
</evidence>
<evidence type="ECO:0000313" key="8">
    <source>
        <dbReference type="Proteomes" id="UP000011135"/>
    </source>
</evidence>
<protein>
    <recommendedName>
        <fullName evidence="3">isochorismate synthase</fullName>
        <ecNumber evidence="3">5.4.4.2</ecNumber>
    </recommendedName>
    <alternativeName>
        <fullName evidence="5">Isochorismate mutase</fullName>
    </alternativeName>
</protein>
<evidence type="ECO:0000256" key="2">
    <source>
        <dbReference type="ARBA" id="ARBA00005297"/>
    </source>
</evidence>
<evidence type="ECO:0000259" key="6">
    <source>
        <dbReference type="Pfam" id="PF00425"/>
    </source>
</evidence>
<dbReference type="InterPro" id="IPR005801">
    <property type="entry name" value="ADC_synthase"/>
</dbReference>
<keyword evidence="4" id="KW-0413">Isomerase</keyword>
<dbReference type="GO" id="GO:0008909">
    <property type="term" value="F:isochorismate synthase activity"/>
    <property type="evidence" value="ECO:0007669"/>
    <property type="project" value="UniProtKB-EC"/>
</dbReference>
<dbReference type="NCBIfam" id="TIGR00543">
    <property type="entry name" value="isochor_syn"/>
    <property type="match status" value="1"/>
</dbReference>
<evidence type="ECO:0000256" key="3">
    <source>
        <dbReference type="ARBA" id="ARBA00012824"/>
    </source>
</evidence>
<evidence type="ECO:0000256" key="4">
    <source>
        <dbReference type="ARBA" id="ARBA00023235"/>
    </source>
</evidence>
<dbReference type="Gene3D" id="3.60.120.10">
    <property type="entry name" value="Anthranilate synthase"/>
    <property type="match status" value="1"/>
</dbReference>
<dbReference type="PANTHER" id="PTHR42839:SF2">
    <property type="entry name" value="ISOCHORISMATE SYNTHASE ENTC"/>
    <property type="match status" value="1"/>
</dbReference>
<proteinExistence type="inferred from homology"/>
<comment type="caution">
    <text evidence="7">The sequence shown here is derived from an EMBL/GenBank/DDBJ whole genome shotgun (WGS) entry which is preliminary data.</text>
</comment>
<dbReference type="OrthoDB" id="9806579at2"/>
<dbReference type="Proteomes" id="UP000011135">
    <property type="component" value="Unassembled WGS sequence"/>
</dbReference>
<sequence length="394" mass="44448">MILTKNIKIRSAEQVISNAISYCQREGASIAVWRRPEERNIHFIVDFSAEMRPMAHPLESKIPGFVFSPFDTDNHGYLIRGDLHFDLEGNLSDDLPNYSLTGKKDDFLNYINSNRQNTYPAGVIKVSTDDTAEAAFKNLVKRSVDAIQKGQLQKVVPSRKQEITFEQPLNVGINFIRLAEAYPTAFVSLVFIPQTGLWLGATPELLISVRDNIFKTVALAGTQKYKEGTPLNNVAWTQKEIEEQALVSRYIINCFKKIRLREFDEAGPKTVVAGNLLHLKTEFKVDMVATNFPDLGDTMLKLLHPTSAICGMPLEPAKKFLKEHEAYDRGYFSGYLGPTNINNATELYVNLRCMHIEDSKATLFSGAGVTEDSHPDKEWQETEIKMNTLLNIIQ</sequence>
<dbReference type="AlphaFoldDB" id="L8JZZ5"/>
<dbReference type="InterPro" id="IPR015890">
    <property type="entry name" value="Chorismate_C"/>
</dbReference>
<comment type="similarity">
    <text evidence="2">Belongs to the isochorismate synthase family.</text>
</comment>
<accession>L8JZZ5</accession>
<dbReference type="PANTHER" id="PTHR42839">
    <property type="entry name" value="ISOCHORISMATE SYNTHASE ENTC"/>
    <property type="match status" value="1"/>
</dbReference>
<evidence type="ECO:0000256" key="1">
    <source>
        <dbReference type="ARBA" id="ARBA00000799"/>
    </source>
</evidence>
<feature type="domain" description="Chorismate-utilising enzyme C-terminal" evidence="6">
    <location>
        <begin position="134"/>
        <end position="385"/>
    </location>
</feature>
<organism evidence="7 8">
    <name type="scientific">Fulvivirga imtechensis AK7</name>
    <dbReference type="NCBI Taxonomy" id="1237149"/>
    <lineage>
        <taxon>Bacteria</taxon>
        <taxon>Pseudomonadati</taxon>
        <taxon>Bacteroidota</taxon>
        <taxon>Cytophagia</taxon>
        <taxon>Cytophagales</taxon>
        <taxon>Fulvivirgaceae</taxon>
        <taxon>Fulvivirga</taxon>
    </lineage>
</organism>
<dbReference type="RefSeq" id="WP_009578126.1">
    <property type="nucleotide sequence ID" value="NZ_AMZN01000007.1"/>
</dbReference>
<dbReference type="InterPro" id="IPR004561">
    <property type="entry name" value="IsoChor_synthase"/>
</dbReference>
<name>L8JZZ5_9BACT</name>
<keyword evidence="8" id="KW-1185">Reference proteome</keyword>
<dbReference type="eggNOG" id="COG1169">
    <property type="taxonomic scope" value="Bacteria"/>
</dbReference>
<dbReference type="PATRIC" id="fig|1237149.3.peg.676"/>
<reference evidence="7 8" key="1">
    <citation type="submission" date="2012-12" db="EMBL/GenBank/DDBJ databases">
        <title>Genome assembly of Fulvivirga imtechensis AK7.</title>
        <authorList>
            <person name="Nupur N."/>
            <person name="Khatri I."/>
            <person name="Kumar R."/>
            <person name="Subramanian S."/>
            <person name="Pinnaka A."/>
        </authorList>
    </citation>
    <scope>NUCLEOTIDE SEQUENCE [LARGE SCALE GENOMIC DNA]</scope>
    <source>
        <strain evidence="7 8">AK7</strain>
    </source>
</reference>